<organism evidence="6">
    <name type="scientific">Chromochloris zofingiensis</name>
    <dbReference type="NCBI Taxonomy" id="31302"/>
    <lineage>
        <taxon>Eukaryota</taxon>
        <taxon>Viridiplantae</taxon>
        <taxon>Chlorophyta</taxon>
        <taxon>core chlorophytes</taxon>
        <taxon>Chlorophyceae</taxon>
        <taxon>CS clade</taxon>
        <taxon>Sphaeropleales</taxon>
        <taxon>Chromochloridaceae</taxon>
        <taxon>Chromochloris</taxon>
    </lineage>
</organism>
<dbReference type="PROSITE" id="PS50926">
    <property type="entry name" value="TRAM"/>
    <property type="match status" value="3"/>
</dbReference>
<dbReference type="GO" id="GO:0005763">
    <property type="term" value="C:mitochondrial small ribosomal subunit"/>
    <property type="evidence" value="ECO:0007669"/>
    <property type="project" value="TreeGrafter"/>
</dbReference>
<dbReference type="EMBL" id="KT199251">
    <property type="protein sequence ID" value="AMO01056.1"/>
    <property type="molecule type" value="Genomic_DNA"/>
</dbReference>
<dbReference type="InterPro" id="IPR005706">
    <property type="entry name" value="Ribosomal_uS2_bac/mit/plastid"/>
</dbReference>
<keyword evidence="6" id="KW-0934">Plastid</keyword>
<evidence type="ECO:0000313" key="6">
    <source>
        <dbReference type="EMBL" id="AMO01056.1"/>
    </source>
</evidence>
<evidence type="ECO:0000256" key="2">
    <source>
        <dbReference type="ARBA" id="ARBA00006242"/>
    </source>
</evidence>
<dbReference type="GO" id="GO:0003735">
    <property type="term" value="F:structural constituent of ribosome"/>
    <property type="evidence" value="ECO:0007669"/>
    <property type="project" value="InterPro"/>
</dbReference>
<dbReference type="NCBIfam" id="TIGR01011">
    <property type="entry name" value="rpsB_bact"/>
    <property type="match status" value="2"/>
</dbReference>
<evidence type="ECO:0000259" key="5">
    <source>
        <dbReference type="PROSITE" id="PS50926"/>
    </source>
</evidence>
<dbReference type="GO" id="GO:0009507">
    <property type="term" value="C:chloroplast"/>
    <property type="evidence" value="ECO:0007669"/>
    <property type="project" value="UniProtKB-SubCell"/>
</dbReference>
<name>A0A140HA57_9CHLO</name>
<feature type="domain" description="TRAM" evidence="5">
    <location>
        <begin position="29"/>
        <end position="91"/>
    </location>
</feature>
<dbReference type="HAMAP" id="MF_00291_B">
    <property type="entry name" value="Ribosomal_uS2_B"/>
    <property type="match status" value="1"/>
</dbReference>
<sequence length="865" mass="99543">MKTNMRNVKNYSKNSLSKKQTKVLSPKTILNKGDNLILEINALSSKNRGLSELANGYTVIIPKTELGDQVKVQIEKVFSGKLKYATAKAIELVKKGENSSIFKVGEILNVKITKTGPKNTGLAQMTDKFTLIVPKTKINDEVSVKIIKIKQNYGFAKVVQVQTMEQRKQALSSYLNNLSLNKLTLGSKFNIILPPTAKSDSKYAVIKLKGHVVFIKKELGVQLGDPVRIQIVKVNSEFAIAKIKKVSPLSTNQNHKLTKHMVKKMVQTGMHFGEKKIRCHANMRKFLWIQRKGKNSNKPLIKRGRYLINLLKTRRCLNSALKQLAKYASKGKTFLFVGTKKPAAALIARTAMLSQTSFFVNTRWLGGMLTNWKTILKSISQIRPILKEKQKILQNIVEKRQKIKARLINKINFLRKKSQKLMTKGKLLITQIKQNKRLFIEKSQKLIDKKNQMINKNELIIKKYSELSLKKQQILKYSQELQQTGNQLIQQKSLLKKQLLNSRKKLNEFQQLFLIGQELNKIQKAIQDQNKDVWMISYGKISKIMKHQENQNWLIPHPPKQLLNKIINSMKIKYDLNSNGELSSNSSNFLNSNRPKLEQSEKNTLVLSKLLNKFTRFLPFIKIYIKTLVLRVLNTQNLLQNANENIQAIQQKLSSSQVLITKLNSDLNLIKTKLIKMNFNFKNLKLQLRKLAAEQKLLKFLPRLRYLPTPKNRVSEIVELLMKKFVDPKMSYPMDQIYDQKLKLTSKKMAAARKQKWQRLEKYFGGVTKMAKLSKKQISNNVAIIVGQQEEMNAVRECKKLGIKMFTIVDTNCNPRLSDYIIPANDDSRNSIKFVLGEMLTHIRLAQKLRTKIVSQKLQTLSVKK</sequence>
<dbReference type="InterPro" id="IPR002792">
    <property type="entry name" value="TRAM_dom"/>
</dbReference>
<keyword evidence="3 6" id="KW-0689">Ribosomal protein</keyword>
<keyword evidence="4" id="KW-0175">Coiled coil</keyword>
<dbReference type="Pfam" id="PF00318">
    <property type="entry name" value="Ribosomal_S2"/>
    <property type="match status" value="2"/>
</dbReference>
<dbReference type="PANTHER" id="PTHR12534:SF0">
    <property type="entry name" value="SMALL RIBOSOMAL SUBUNIT PROTEIN US2M"/>
    <property type="match status" value="1"/>
</dbReference>
<dbReference type="GeneID" id="27073574"/>
<dbReference type="Gene3D" id="3.40.50.10490">
    <property type="entry name" value="Glucose-6-phosphate isomerase like protein, domain 1"/>
    <property type="match status" value="2"/>
</dbReference>
<evidence type="ECO:0000256" key="4">
    <source>
        <dbReference type="SAM" id="Coils"/>
    </source>
</evidence>
<keyword evidence="3" id="KW-0687">Ribonucleoprotein</keyword>
<gene>
    <name evidence="3 6" type="primary">rps2</name>
    <name evidence="6" type="ORF">VU24_45</name>
</gene>
<dbReference type="CDD" id="cd01425">
    <property type="entry name" value="RPS2"/>
    <property type="match status" value="2"/>
</dbReference>
<evidence type="ECO:0000256" key="3">
    <source>
        <dbReference type="HAMAP-Rule" id="MF_00291"/>
    </source>
</evidence>
<evidence type="ECO:0000256" key="1">
    <source>
        <dbReference type="ARBA" id="ARBA00004229"/>
    </source>
</evidence>
<feature type="domain" description="TRAM" evidence="5">
    <location>
        <begin position="101"/>
        <end position="160"/>
    </location>
</feature>
<dbReference type="PANTHER" id="PTHR12534">
    <property type="entry name" value="30S RIBOSOMAL PROTEIN S2 PROKARYOTIC AND ORGANELLAR"/>
    <property type="match status" value="1"/>
</dbReference>
<accession>A0A140HA57</accession>
<dbReference type="AlphaFoldDB" id="A0A140HA57"/>
<dbReference type="Pfam" id="PF01938">
    <property type="entry name" value="TRAM"/>
    <property type="match status" value="1"/>
</dbReference>
<keyword evidence="6" id="KW-0150">Chloroplast</keyword>
<comment type="similarity">
    <text evidence="2 3">Belongs to the universal ribosomal protein uS2 family.</text>
</comment>
<dbReference type="GO" id="GO:0006412">
    <property type="term" value="P:translation"/>
    <property type="evidence" value="ECO:0007669"/>
    <property type="project" value="UniProtKB-UniRule"/>
</dbReference>
<dbReference type="SUPFAM" id="SSF50249">
    <property type="entry name" value="Nucleic acid-binding proteins"/>
    <property type="match status" value="1"/>
</dbReference>
<dbReference type="InterPro" id="IPR012340">
    <property type="entry name" value="NA-bd_OB-fold"/>
</dbReference>
<dbReference type="SUPFAM" id="SSF52313">
    <property type="entry name" value="Ribosomal protein S2"/>
    <property type="match status" value="2"/>
</dbReference>
<dbReference type="InterPro" id="IPR001865">
    <property type="entry name" value="Ribosomal_uS2"/>
</dbReference>
<feature type="coiled-coil region" evidence="4">
    <location>
        <begin position="632"/>
        <end position="659"/>
    </location>
</feature>
<feature type="domain" description="TRAM" evidence="5">
    <location>
        <begin position="182"/>
        <end position="245"/>
    </location>
</feature>
<dbReference type="Gene3D" id="2.40.50.140">
    <property type="entry name" value="Nucleic acid-binding proteins"/>
    <property type="match status" value="3"/>
</dbReference>
<reference evidence="6" key="1">
    <citation type="submission" date="2015-06" db="EMBL/GenBank/DDBJ databases">
        <title>Chloroplast phylogenomic data from the green algal order Sphaeropleales (Chlorophyceae, Chlorophyta) reveal complex patterns of sequence evolution.</title>
        <authorList>
            <person name="Fucikova K."/>
            <person name="Lewis P.O."/>
            <person name="Lewis L.A."/>
        </authorList>
    </citation>
    <scope>NUCLEOTIDE SEQUENCE</scope>
    <source>
        <strain evidence="6">UTEX 56</strain>
    </source>
</reference>
<dbReference type="InterPro" id="IPR023591">
    <property type="entry name" value="Ribosomal_uS2_flav_dom_sf"/>
</dbReference>
<comment type="subcellular location">
    <subcellularLocation>
        <location evidence="1 3">Plastid</location>
        <location evidence="1 3">Chloroplast</location>
    </subcellularLocation>
</comment>
<geneLocation type="chloroplast" evidence="6"/>
<proteinExistence type="inferred from homology"/>
<dbReference type="RefSeq" id="YP_009238178.1">
    <property type="nucleotide sequence ID" value="NC_029672.1"/>
</dbReference>
<protein>
    <recommendedName>
        <fullName evidence="3">Small ribosomal subunit protein uS2c</fullName>
    </recommendedName>
</protein>
<feature type="coiled-coil region" evidence="4">
    <location>
        <begin position="386"/>
        <end position="424"/>
    </location>
</feature>